<comment type="caution">
    <text evidence="4">The sequence shown here is derived from an EMBL/GenBank/DDBJ whole genome shotgun (WGS) entry which is preliminary data.</text>
</comment>
<dbReference type="PRINTS" id="PR00598">
    <property type="entry name" value="HTHMARR"/>
</dbReference>
<dbReference type="SMART" id="SM00347">
    <property type="entry name" value="HTH_MARR"/>
    <property type="match status" value="1"/>
</dbReference>
<dbReference type="Gene3D" id="1.10.10.10">
    <property type="entry name" value="Winged helix-like DNA-binding domain superfamily/Winged helix DNA-binding domain"/>
    <property type="match status" value="1"/>
</dbReference>
<dbReference type="PROSITE" id="PS50995">
    <property type="entry name" value="HTH_MARR_2"/>
    <property type="match status" value="1"/>
</dbReference>
<reference evidence="4 5" key="1">
    <citation type="submission" date="2018-05" db="EMBL/GenBank/DDBJ databases">
        <title>Genomic Encyclopedia of Type Strains, Phase IV (KMG-IV): sequencing the most valuable type-strain genomes for metagenomic binning, comparative biology and taxonomic classification.</title>
        <authorList>
            <person name="Goeker M."/>
        </authorList>
    </citation>
    <scope>NUCLEOTIDE SEQUENCE [LARGE SCALE GENOMIC DNA]</scope>
    <source>
        <strain evidence="4 5">DSM 6462</strain>
    </source>
</reference>
<sequence>MKSELGAAFTFELATAGRKMRKLFDRYVRERGLTLPRARALLLLAQERSWNQTELADALEIEHPSVVRLLDGLERQGLITRSAVAGDRRAKQIELTIAAQAQVRDLEELTERLRTTLLQGIDAASLAVALSTLQRVVANAEQAAAMRREEEANVGHG</sequence>
<keyword evidence="5" id="KW-1185">Reference proteome</keyword>
<keyword evidence="1" id="KW-0805">Transcription regulation</keyword>
<dbReference type="InterPro" id="IPR000835">
    <property type="entry name" value="HTH_MarR-typ"/>
</dbReference>
<evidence type="ECO:0000313" key="5">
    <source>
        <dbReference type="Proteomes" id="UP000248021"/>
    </source>
</evidence>
<dbReference type="AlphaFoldDB" id="A0A2V3TVG7"/>
<dbReference type="PANTHER" id="PTHR42756">
    <property type="entry name" value="TRANSCRIPTIONAL REGULATOR, MARR"/>
    <property type="match status" value="1"/>
</dbReference>
<dbReference type="InterPro" id="IPR036390">
    <property type="entry name" value="WH_DNA-bd_sf"/>
</dbReference>
<evidence type="ECO:0000313" key="4">
    <source>
        <dbReference type="EMBL" id="PXW52470.1"/>
    </source>
</evidence>
<dbReference type="Pfam" id="PF01047">
    <property type="entry name" value="MarR"/>
    <property type="match status" value="1"/>
</dbReference>
<dbReference type="Proteomes" id="UP000248021">
    <property type="component" value="Unassembled WGS sequence"/>
</dbReference>
<keyword evidence="2" id="KW-0238">DNA-binding</keyword>
<dbReference type="SUPFAM" id="SSF46785">
    <property type="entry name" value="Winged helix' DNA-binding domain"/>
    <property type="match status" value="1"/>
</dbReference>
<evidence type="ECO:0000256" key="3">
    <source>
        <dbReference type="ARBA" id="ARBA00023163"/>
    </source>
</evidence>
<gene>
    <name evidence="4" type="ORF">C7450_11643</name>
</gene>
<proteinExistence type="predicted"/>
<dbReference type="InterPro" id="IPR036388">
    <property type="entry name" value="WH-like_DNA-bd_sf"/>
</dbReference>
<dbReference type="EMBL" id="QJJK01000016">
    <property type="protein sequence ID" value="PXW52470.1"/>
    <property type="molecule type" value="Genomic_DNA"/>
</dbReference>
<accession>A0A2V3TVG7</accession>
<keyword evidence="3" id="KW-0804">Transcription</keyword>
<dbReference type="PANTHER" id="PTHR42756:SF1">
    <property type="entry name" value="TRANSCRIPTIONAL REPRESSOR OF EMRAB OPERON"/>
    <property type="match status" value="1"/>
</dbReference>
<organism evidence="4 5">
    <name type="scientific">Chelatococcus asaccharovorans</name>
    <dbReference type="NCBI Taxonomy" id="28210"/>
    <lineage>
        <taxon>Bacteria</taxon>
        <taxon>Pseudomonadati</taxon>
        <taxon>Pseudomonadota</taxon>
        <taxon>Alphaproteobacteria</taxon>
        <taxon>Hyphomicrobiales</taxon>
        <taxon>Chelatococcaceae</taxon>
        <taxon>Chelatococcus</taxon>
    </lineage>
</organism>
<dbReference type="GO" id="GO:0003700">
    <property type="term" value="F:DNA-binding transcription factor activity"/>
    <property type="evidence" value="ECO:0007669"/>
    <property type="project" value="InterPro"/>
</dbReference>
<dbReference type="GO" id="GO:0003677">
    <property type="term" value="F:DNA binding"/>
    <property type="evidence" value="ECO:0007669"/>
    <property type="project" value="UniProtKB-KW"/>
</dbReference>
<evidence type="ECO:0000256" key="2">
    <source>
        <dbReference type="ARBA" id="ARBA00023125"/>
    </source>
</evidence>
<evidence type="ECO:0000256" key="1">
    <source>
        <dbReference type="ARBA" id="ARBA00023015"/>
    </source>
</evidence>
<protein>
    <submittedName>
        <fullName evidence="4">MarR family transcriptional regulator</fullName>
    </submittedName>
</protein>
<name>A0A2V3TVG7_9HYPH</name>